<evidence type="ECO:0000313" key="2">
    <source>
        <dbReference type="Proteomes" id="UP000078200"/>
    </source>
</evidence>
<reference evidence="1" key="1">
    <citation type="submission" date="2020-05" db="UniProtKB">
        <authorList>
            <consortium name="EnsemblMetazoa"/>
        </authorList>
    </citation>
    <scope>IDENTIFICATION</scope>
    <source>
        <strain evidence="1">TTRI</strain>
    </source>
</reference>
<organism evidence="1 2">
    <name type="scientific">Glossina austeni</name>
    <name type="common">Savannah tsetse fly</name>
    <dbReference type="NCBI Taxonomy" id="7395"/>
    <lineage>
        <taxon>Eukaryota</taxon>
        <taxon>Metazoa</taxon>
        <taxon>Ecdysozoa</taxon>
        <taxon>Arthropoda</taxon>
        <taxon>Hexapoda</taxon>
        <taxon>Insecta</taxon>
        <taxon>Pterygota</taxon>
        <taxon>Neoptera</taxon>
        <taxon>Endopterygota</taxon>
        <taxon>Diptera</taxon>
        <taxon>Brachycera</taxon>
        <taxon>Muscomorpha</taxon>
        <taxon>Hippoboscoidea</taxon>
        <taxon>Glossinidae</taxon>
        <taxon>Glossina</taxon>
    </lineage>
</organism>
<dbReference type="Proteomes" id="UP000078200">
    <property type="component" value="Unassembled WGS sequence"/>
</dbReference>
<dbReference type="AlphaFoldDB" id="A0A1A9VQN0"/>
<sequence length="309" mass="33563">MGLRVVGIVPCTCQCWHGPKAPKLSTVGSSARANALPYVINTNTASPSCAECKRKLDQEQQQMQFQQHHLNCAFNTQQSQQHQHLPHCLSMQCSSLLNPSNATTNNQLYNVPPPSLIPSILPAVLQTGQNANVSTKFLLTSTNTAPSNAVLTTVPLGMPGFMAPTLTNANGSLTLLPSNQTPPGGQSYLPTATGPTVQNKNSATHDNLTAKFKDNFLTKKVSTLRSTAAAALSAQKKSAYDINAVHDRASNIYRRRSQRFSLKLAVNSDLRDQLFLSLLGVPISTLHRSIQLPILMSAKEFIKFNYIDI</sequence>
<keyword evidence="2" id="KW-1185">Reference proteome</keyword>
<protein>
    <submittedName>
        <fullName evidence="1">Uncharacterized protein</fullName>
    </submittedName>
</protein>
<dbReference type="EnsemblMetazoa" id="GAUT044512-RA">
    <property type="protein sequence ID" value="GAUT044512-PA"/>
    <property type="gene ID" value="GAUT044512"/>
</dbReference>
<dbReference type="VEuPathDB" id="VectorBase:GAUT044512"/>
<name>A0A1A9VQN0_GLOAU</name>
<proteinExistence type="predicted"/>
<evidence type="ECO:0000313" key="1">
    <source>
        <dbReference type="EnsemblMetazoa" id="GAUT044512-PA"/>
    </source>
</evidence>
<accession>A0A1A9VQN0</accession>